<sequence>MGGQGGLITGAVQRLLEGPQRSAPQTPPIKLFAEPTADSHPQDDVQGEKRNVATWELMQELEDLTVQAGPSLGILKEQALGSQIDGHVLEAPEVLRLRLDAIKWISSQFVAFGFRDEWLADVILYMDRLAVQMHQSPNFIPLGLVPNSSSAEVQAAVETMGSHHLWLAAIMIALKMSEAESELDTSIKDLVVPLVPFDANGLKCSRQKWKKIQLTELFVVRELDSRLMVPTALHFVQHLGRELQLVAAREQADWPGLQLLQLPKLLGPSLPSKELEDQRLKTAKENAMPERLLTKMQALARYLADLAVVHKPSDVYGDKLSPAVLAVIVLRLSLHAWGAAPTGCEARLDQLQEELDMPQASKDEQERLLAGVYRLWMRAPMPSPVVARWQKRDLFDKLPGAPTQEALPPELQESCFFNTPYKKKQEPKDLSATPGAAPEQEPGPNGVEEECNEDMLTGQQPLCRELALDKVDEPEASELEVKMDLEDVAVTTQPADEFNARTEVTNCEGHSVEQLAESCQMVEVHMELVQEAESMDVDEELLIDTQDTVAEIVKSKPEEPISSSEGEPQKVADFRAAKAARIEALQPDPKASAMAAFRQKLLPRRSASGEPGTVPEECRSSLRALQPVHNGCSGAVEAGVPRVSAAPKKASKRGNRAIAGLQDHLPPGRPKGASKAAERVHATGVDRALRSASNSTFTARTASSDGMDRSSRSLSSSVPVVHVGSRKRTGTAGVRGNASKKKQRKQQQASLHSPRPRTPYPRAARYAEARNPKQPFAYQAAEKENCPARRNHMETRLQAKQKRRCFEEALTGVDVKEIQGALRALRGTQHYKEDLERAEARIRVLNSSKEFQVPHLDDEEVQQLEEQCQKENQTGLVQCMMTVAWNRPQKSRWCWSPKT</sequence>
<proteinExistence type="predicted"/>
<feature type="region of interest" description="Disordered" evidence="1">
    <location>
        <begin position="632"/>
        <end position="760"/>
    </location>
</feature>
<feature type="region of interest" description="Disordered" evidence="1">
    <location>
        <begin position="16"/>
        <end position="46"/>
    </location>
</feature>
<evidence type="ECO:0000313" key="2">
    <source>
        <dbReference type="EMBL" id="CAK9100335.1"/>
    </source>
</evidence>
<name>A0ABP0RIA8_9DINO</name>
<feature type="region of interest" description="Disordered" evidence="1">
    <location>
        <begin position="424"/>
        <end position="449"/>
    </location>
</feature>
<feature type="compositionally biased region" description="Polar residues" evidence="1">
    <location>
        <begin position="691"/>
        <end position="702"/>
    </location>
</feature>
<keyword evidence="3" id="KW-1185">Reference proteome</keyword>
<evidence type="ECO:0000256" key="1">
    <source>
        <dbReference type="SAM" id="MobiDB-lite"/>
    </source>
</evidence>
<comment type="caution">
    <text evidence="2">The sequence shown here is derived from an EMBL/GenBank/DDBJ whole genome shotgun (WGS) entry which is preliminary data.</text>
</comment>
<accession>A0ABP0RIA8</accession>
<gene>
    <name evidence="2" type="ORF">CCMP2556_LOCUS47424</name>
</gene>
<reference evidence="2 3" key="1">
    <citation type="submission" date="2024-02" db="EMBL/GenBank/DDBJ databases">
        <authorList>
            <person name="Chen Y."/>
            <person name="Shah S."/>
            <person name="Dougan E. K."/>
            <person name="Thang M."/>
            <person name="Chan C."/>
        </authorList>
    </citation>
    <scope>NUCLEOTIDE SEQUENCE [LARGE SCALE GENOMIC DNA]</scope>
</reference>
<dbReference type="Proteomes" id="UP001642484">
    <property type="component" value="Unassembled WGS sequence"/>
</dbReference>
<dbReference type="EMBL" id="CAXAMN010026051">
    <property type="protein sequence ID" value="CAK9100335.1"/>
    <property type="molecule type" value="Genomic_DNA"/>
</dbReference>
<organism evidence="2 3">
    <name type="scientific">Durusdinium trenchii</name>
    <dbReference type="NCBI Taxonomy" id="1381693"/>
    <lineage>
        <taxon>Eukaryota</taxon>
        <taxon>Sar</taxon>
        <taxon>Alveolata</taxon>
        <taxon>Dinophyceae</taxon>
        <taxon>Suessiales</taxon>
        <taxon>Symbiodiniaceae</taxon>
        <taxon>Durusdinium</taxon>
    </lineage>
</organism>
<feature type="compositionally biased region" description="Low complexity" evidence="1">
    <location>
        <begin position="712"/>
        <end position="723"/>
    </location>
</feature>
<evidence type="ECO:0000313" key="3">
    <source>
        <dbReference type="Proteomes" id="UP001642484"/>
    </source>
</evidence>
<protein>
    <submittedName>
        <fullName evidence="2">Uncharacterized protein</fullName>
    </submittedName>
</protein>